<comment type="caution">
    <text evidence="2">The sequence shown here is derived from an EMBL/GenBank/DDBJ whole genome shotgun (WGS) entry which is preliminary data.</text>
</comment>
<evidence type="ECO:0000313" key="3">
    <source>
        <dbReference type="Proteomes" id="UP000560000"/>
    </source>
</evidence>
<dbReference type="SUPFAM" id="SSF55729">
    <property type="entry name" value="Acyl-CoA N-acyltransferases (Nat)"/>
    <property type="match status" value="1"/>
</dbReference>
<reference evidence="2 3" key="1">
    <citation type="submission" date="2020-08" db="EMBL/GenBank/DDBJ databases">
        <title>Genomic Encyclopedia of Type Strains, Phase IV (KMG-IV): sequencing the most valuable type-strain genomes for metagenomic binning, comparative biology and taxonomic classification.</title>
        <authorList>
            <person name="Goeker M."/>
        </authorList>
    </citation>
    <scope>NUCLEOTIDE SEQUENCE [LARGE SCALE GENOMIC DNA]</scope>
    <source>
        <strain evidence="2 3">DSM 107085</strain>
    </source>
</reference>
<evidence type="ECO:0000313" key="2">
    <source>
        <dbReference type="EMBL" id="MBB6183792.1"/>
    </source>
</evidence>
<evidence type="ECO:0000259" key="1">
    <source>
        <dbReference type="PROSITE" id="PS51186"/>
    </source>
</evidence>
<feature type="domain" description="N-acetyltransferase" evidence="1">
    <location>
        <begin position="47"/>
        <end position="203"/>
    </location>
</feature>
<gene>
    <name evidence="2" type="ORF">HNQ86_001137</name>
</gene>
<accession>A0A841KF33</accession>
<dbReference type="Gene3D" id="3.40.630.30">
    <property type="match status" value="1"/>
</dbReference>
<proteinExistence type="predicted"/>
<organism evidence="2 3">
    <name type="scientific">Oleiagrimonas soli</name>
    <dbReference type="NCBI Taxonomy" id="1543381"/>
    <lineage>
        <taxon>Bacteria</taxon>
        <taxon>Pseudomonadati</taxon>
        <taxon>Pseudomonadota</taxon>
        <taxon>Gammaproteobacteria</taxon>
        <taxon>Lysobacterales</taxon>
        <taxon>Rhodanobacteraceae</taxon>
        <taxon>Oleiagrimonas</taxon>
    </lineage>
</organism>
<dbReference type="InterPro" id="IPR000182">
    <property type="entry name" value="GNAT_dom"/>
</dbReference>
<dbReference type="PROSITE" id="PS51186">
    <property type="entry name" value="GNAT"/>
    <property type="match status" value="1"/>
</dbReference>
<dbReference type="AlphaFoldDB" id="A0A841KF33"/>
<keyword evidence="2" id="KW-0808">Transferase</keyword>
<dbReference type="Proteomes" id="UP000560000">
    <property type="component" value="Unassembled WGS sequence"/>
</dbReference>
<name>A0A841KF33_9GAMM</name>
<dbReference type="InterPro" id="IPR016181">
    <property type="entry name" value="Acyl_CoA_acyltransferase"/>
</dbReference>
<dbReference type="Pfam" id="PF00583">
    <property type="entry name" value="Acetyltransf_1"/>
    <property type="match status" value="1"/>
</dbReference>
<sequence length="203" mass="23314">MPNDRAFPMPVQAMTLPPRSHTRYAQVAARRDKDKGEQVQLMDGRTLHLRPIRADDVDAMRRCFTRLHPDEVRMRFMQAMRELPMPLAQRLCTLDPAQAAAFVLMDETTQPAELRGVGRIHVDTATNSAEFAVLVERAWTGKGLGWLLMHRLIEESRRRGLSELWGHVLVDNRPMLDLCRELGFRHRLSIDEPGMRLLSLALD</sequence>
<dbReference type="EMBL" id="JACHET010000001">
    <property type="protein sequence ID" value="MBB6183792.1"/>
    <property type="molecule type" value="Genomic_DNA"/>
</dbReference>
<protein>
    <submittedName>
        <fullName evidence="2">Acetyltransferase</fullName>
    </submittedName>
</protein>
<dbReference type="GO" id="GO:0016747">
    <property type="term" value="F:acyltransferase activity, transferring groups other than amino-acyl groups"/>
    <property type="evidence" value="ECO:0007669"/>
    <property type="project" value="InterPro"/>
</dbReference>